<evidence type="ECO:0000313" key="4">
    <source>
        <dbReference type="EMBL" id="NDK90983.1"/>
    </source>
</evidence>
<feature type="domain" description="PH" evidence="3">
    <location>
        <begin position="37"/>
        <end position="159"/>
    </location>
</feature>
<name>A0A7K3LRU7_9ACTN</name>
<feature type="transmembrane region" description="Helical" evidence="2">
    <location>
        <begin position="6"/>
        <end position="23"/>
    </location>
</feature>
<dbReference type="EMBL" id="JAADZU010000053">
    <property type="protein sequence ID" value="NDK90983.1"/>
    <property type="molecule type" value="Genomic_DNA"/>
</dbReference>
<evidence type="ECO:0000256" key="2">
    <source>
        <dbReference type="SAM" id="Phobius"/>
    </source>
</evidence>
<dbReference type="Proteomes" id="UP000466307">
    <property type="component" value="Unassembled WGS sequence"/>
</dbReference>
<keyword evidence="2" id="KW-1133">Transmembrane helix</keyword>
<evidence type="ECO:0000256" key="1">
    <source>
        <dbReference type="SAM" id="MobiDB-lite"/>
    </source>
</evidence>
<proteinExistence type="predicted"/>
<reference evidence="4 5" key="1">
    <citation type="submission" date="2020-01" db="EMBL/GenBank/DDBJ databases">
        <title>Investigation of new actinobacteria for the biodesulphurisation of diesel fuel.</title>
        <authorList>
            <person name="Athi Narayanan S.M."/>
        </authorList>
    </citation>
    <scope>NUCLEOTIDE SEQUENCE [LARGE SCALE GENOMIC DNA]</scope>
    <source>
        <strain evidence="4 5">213E</strain>
    </source>
</reference>
<dbReference type="InterPro" id="IPR057446">
    <property type="entry name" value="PH_bac"/>
</dbReference>
<dbReference type="AlphaFoldDB" id="A0A7K3LRU7"/>
<keyword evidence="2" id="KW-0472">Membrane</keyword>
<comment type="caution">
    <text evidence="4">The sequence shown here is derived from an EMBL/GenBank/DDBJ whole genome shotgun (WGS) entry which is preliminary data.</text>
</comment>
<gene>
    <name evidence="4" type="ORF">GYA93_15530</name>
</gene>
<sequence>MWFDLIIVIAVLALWLVLISLVLRGWRNRGRRQVDAVGELPVVPDDPGPVTLGPDTGMYLGATFAPSWQNRVAVGDYGDRAASSIGLHASGILVERDGASAVWIPRESITAVRTERGHAGKVMTADGVLVIRWALPNGTELDTGFRADDKSIYPGWVAEFDPDGGRDSSAPESTQPDIEQRKDQ</sequence>
<evidence type="ECO:0000259" key="3">
    <source>
        <dbReference type="Pfam" id="PF25362"/>
    </source>
</evidence>
<keyword evidence="5" id="KW-1185">Reference proteome</keyword>
<feature type="region of interest" description="Disordered" evidence="1">
    <location>
        <begin position="156"/>
        <end position="184"/>
    </location>
</feature>
<organism evidence="4 5">
    <name type="scientific">Gordonia desulfuricans</name>
    <dbReference type="NCBI Taxonomy" id="89051"/>
    <lineage>
        <taxon>Bacteria</taxon>
        <taxon>Bacillati</taxon>
        <taxon>Actinomycetota</taxon>
        <taxon>Actinomycetes</taxon>
        <taxon>Mycobacteriales</taxon>
        <taxon>Gordoniaceae</taxon>
        <taxon>Gordonia</taxon>
    </lineage>
</organism>
<accession>A0A7K3LRU7</accession>
<evidence type="ECO:0000313" key="5">
    <source>
        <dbReference type="Proteomes" id="UP000466307"/>
    </source>
</evidence>
<dbReference type="Pfam" id="PF25362">
    <property type="entry name" value="bPH_11"/>
    <property type="match status" value="1"/>
</dbReference>
<protein>
    <submittedName>
        <fullName evidence="4">Transporter</fullName>
    </submittedName>
</protein>
<keyword evidence="2" id="KW-0812">Transmembrane</keyword>